<organism evidence="1 2">
    <name type="scientific">Enterococcus mundtii</name>
    <dbReference type="NCBI Taxonomy" id="53346"/>
    <lineage>
        <taxon>Bacteria</taxon>
        <taxon>Bacillati</taxon>
        <taxon>Bacillota</taxon>
        <taxon>Bacilli</taxon>
        <taxon>Lactobacillales</taxon>
        <taxon>Enterococcaceae</taxon>
        <taxon>Enterococcus</taxon>
    </lineage>
</organism>
<name>A0AAI8R7U7_ENTMU</name>
<evidence type="ECO:0000313" key="1">
    <source>
        <dbReference type="EMBL" id="BBM13699.1"/>
    </source>
</evidence>
<dbReference type="Proteomes" id="UP000509460">
    <property type="component" value="Chromosome"/>
</dbReference>
<dbReference type="AlphaFoldDB" id="A0AAI8R7U7"/>
<dbReference type="EMBL" id="AP019810">
    <property type="protein sequence ID" value="BBM13699.1"/>
    <property type="molecule type" value="Genomic_DNA"/>
</dbReference>
<protein>
    <submittedName>
        <fullName evidence="1">Transposase</fullName>
    </submittedName>
</protein>
<accession>A0AAI8R7U7</accession>
<reference evidence="1 2" key="1">
    <citation type="submission" date="2019-07" db="EMBL/GenBank/DDBJ databases">
        <title>antibiotic susceptibility of plant-derived lactic acid bacteria.</title>
        <authorList>
            <person name="Sugiyama M."/>
            <person name="Noda M."/>
        </authorList>
    </citation>
    <scope>NUCLEOTIDE SEQUENCE [LARGE SCALE GENOMIC DNA]</scope>
    <source>
        <strain evidence="1 2">15-1A</strain>
    </source>
</reference>
<evidence type="ECO:0000313" key="2">
    <source>
        <dbReference type="Proteomes" id="UP000509460"/>
    </source>
</evidence>
<gene>
    <name evidence="1" type="ORF">EM151A_0458</name>
</gene>
<sequence>MLCRLLEIPRSVYYFYKNKSLTATEVRNNQLKKKISTIFFDHKQRYGATKIHQVLLK</sequence>
<proteinExistence type="predicted"/>